<evidence type="ECO:0000313" key="1">
    <source>
        <dbReference type="EMBL" id="TXF89974.1"/>
    </source>
</evidence>
<evidence type="ECO:0000313" key="2">
    <source>
        <dbReference type="Proteomes" id="UP000321907"/>
    </source>
</evidence>
<comment type="caution">
    <text evidence="1">The sequence shown here is derived from an EMBL/GenBank/DDBJ whole genome shotgun (WGS) entry which is preliminary data.</text>
</comment>
<dbReference type="PANTHER" id="PTHR34817:SF2">
    <property type="entry name" value="NUCLEOTIDYLTRANSFERASE"/>
    <property type="match status" value="1"/>
</dbReference>
<protein>
    <submittedName>
        <fullName evidence="1">Nucleotidyltransferase domain-containing protein</fullName>
    </submittedName>
</protein>
<proteinExistence type="predicted"/>
<dbReference type="AlphaFoldDB" id="A0A5C7FUI1"/>
<dbReference type="GO" id="GO:0016740">
    <property type="term" value="F:transferase activity"/>
    <property type="evidence" value="ECO:0007669"/>
    <property type="project" value="UniProtKB-KW"/>
</dbReference>
<keyword evidence="1" id="KW-0808">Transferase</keyword>
<organism evidence="1 2">
    <name type="scientific">Neolewinella aurantiaca</name>
    <dbReference type="NCBI Taxonomy" id="2602767"/>
    <lineage>
        <taxon>Bacteria</taxon>
        <taxon>Pseudomonadati</taxon>
        <taxon>Bacteroidota</taxon>
        <taxon>Saprospiria</taxon>
        <taxon>Saprospirales</taxon>
        <taxon>Lewinellaceae</taxon>
        <taxon>Neolewinella</taxon>
    </lineage>
</organism>
<gene>
    <name evidence="1" type="ORF">FUA23_08450</name>
</gene>
<dbReference type="InterPro" id="IPR018775">
    <property type="entry name" value="RlaP"/>
</dbReference>
<dbReference type="RefSeq" id="WP_147930294.1">
    <property type="nucleotide sequence ID" value="NZ_VOXD01000010.1"/>
</dbReference>
<accession>A0A5C7FUI1</accession>
<name>A0A5C7FUI1_9BACT</name>
<dbReference type="EMBL" id="VOXD01000010">
    <property type="protein sequence ID" value="TXF89974.1"/>
    <property type="molecule type" value="Genomic_DNA"/>
</dbReference>
<dbReference type="Proteomes" id="UP000321907">
    <property type="component" value="Unassembled WGS sequence"/>
</dbReference>
<dbReference type="OrthoDB" id="9796845at2"/>
<sequence length="257" mass="29411">MLTTSFITTRLSEVAVERGITIRHANESGSRAWGLESTDSDYDVRFIYQHPKEWYLRLDRPKDMIGPIMELDGELDLAGWDLRKVLSHIAGSNAGVIEWLYSPVVYHLEEGFLVQLRALSANYFQPAKVAAHYLGIARSAKLAGYDEASDNWNLKKYFYFLRPILAADYVLREGHNPPVTFAELLARIKSTEIRNVLDELIAHKVTVGESHRIVVPQLLTDYFDTFRETTSTLLDETPRRTTERTEADALFRDLIGY</sequence>
<keyword evidence="2" id="KW-1185">Reference proteome</keyword>
<reference evidence="1 2" key="1">
    <citation type="submission" date="2019-08" db="EMBL/GenBank/DDBJ databases">
        <title>Lewinella sp. strain SSH13 Genome sequencing and assembly.</title>
        <authorList>
            <person name="Kim I."/>
        </authorList>
    </citation>
    <scope>NUCLEOTIDE SEQUENCE [LARGE SCALE GENOMIC DNA]</scope>
    <source>
        <strain evidence="1 2">SSH13</strain>
    </source>
</reference>
<dbReference type="Pfam" id="PF10127">
    <property type="entry name" value="RlaP"/>
    <property type="match status" value="1"/>
</dbReference>
<dbReference type="PANTHER" id="PTHR34817">
    <property type="entry name" value="NUCLEOTIDYLTRANSFERASE"/>
    <property type="match status" value="1"/>
</dbReference>